<evidence type="ECO:0000256" key="2">
    <source>
        <dbReference type="SAM" id="MobiDB-lite"/>
    </source>
</evidence>
<dbReference type="CDD" id="cd00063">
    <property type="entry name" value="FN3"/>
    <property type="match status" value="1"/>
</dbReference>
<accession>A0A2T7PXF8</accession>
<feature type="compositionally biased region" description="Basic residues" evidence="2">
    <location>
        <begin position="1"/>
        <end position="10"/>
    </location>
</feature>
<feature type="compositionally biased region" description="Low complexity" evidence="2">
    <location>
        <begin position="354"/>
        <end position="370"/>
    </location>
</feature>
<dbReference type="GO" id="GO:0031430">
    <property type="term" value="C:M band"/>
    <property type="evidence" value="ECO:0007669"/>
    <property type="project" value="TreeGrafter"/>
</dbReference>
<dbReference type="InterPro" id="IPR013783">
    <property type="entry name" value="Ig-like_fold"/>
</dbReference>
<organism evidence="4 5">
    <name type="scientific">Pomacea canaliculata</name>
    <name type="common">Golden apple snail</name>
    <dbReference type="NCBI Taxonomy" id="400727"/>
    <lineage>
        <taxon>Eukaryota</taxon>
        <taxon>Metazoa</taxon>
        <taxon>Spiralia</taxon>
        <taxon>Lophotrochozoa</taxon>
        <taxon>Mollusca</taxon>
        <taxon>Gastropoda</taxon>
        <taxon>Caenogastropoda</taxon>
        <taxon>Architaenioglossa</taxon>
        <taxon>Ampullarioidea</taxon>
        <taxon>Ampullariidae</taxon>
        <taxon>Pomacea</taxon>
    </lineage>
</organism>
<evidence type="ECO:0000313" key="4">
    <source>
        <dbReference type="EMBL" id="PVD38116.1"/>
    </source>
</evidence>
<feature type="domain" description="Fibronectin type-III" evidence="3">
    <location>
        <begin position="48"/>
        <end position="143"/>
    </location>
</feature>
<dbReference type="STRING" id="400727.A0A2T7PXF8"/>
<dbReference type="Gene3D" id="2.60.40.10">
    <property type="entry name" value="Immunoglobulins"/>
    <property type="match status" value="1"/>
</dbReference>
<keyword evidence="1" id="KW-0677">Repeat</keyword>
<dbReference type="SMART" id="SM00060">
    <property type="entry name" value="FN3"/>
    <property type="match status" value="1"/>
</dbReference>
<gene>
    <name evidence="4" type="ORF">C0Q70_00727</name>
</gene>
<dbReference type="FunFam" id="2.60.40.10:FF:000056">
    <property type="entry name" value="twitchin isoform X4"/>
    <property type="match status" value="1"/>
</dbReference>
<dbReference type="InterPro" id="IPR036116">
    <property type="entry name" value="FN3_sf"/>
</dbReference>
<dbReference type="InterPro" id="IPR003961">
    <property type="entry name" value="FN3_dom"/>
</dbReference>
<reference evidence="4 5" key="1">
    <citation type="submission" date="2018-04" db="EMBL/GenBank/DDBJ databases">
        <title>The genome of golden apple snail Pomacea canaliculata provides insight into stress tolerance and invasive adaptation.</title>
        <authorList>
            <person name="Liu C."/>
            <person name="Liu B."/>
            <person name="Ren Y."/>
            <person name="Zhang Y."/>
            <person name="Wang H."/>
            <person name="Li S."/>
            <person name="Jiang F."/>
            <person name="Yin L."/>
            <person name="Zhang G."/>
            <person name="Qian W."/>
            <person name="Fan W."/>
        </authorList>
    </citation>
    <scope>NUCLEOTIDE SEQUENCE [LARGE SCALE GENOMIC DNA]</scope>
    <source>
        <strain evidence="4">SZHN2017</strain>
        <tissue evidence="4">Muscle</tissue>
    </source>
</reference>
<dbReference type="EMBL" id="PZQS01000001">
    <property type="protein sequence ID" value="PVD38116.1"/>
    <property type="molecule type" value="Genomic_DNA"/>
</dbReference>
<name>A0A2T7PXF8_POMCA</name>
<evidence type="ECO:0000313" key="5">
    <source>
        <dbReference type="Proteomes" id="UP000245119"/>
    </source>
</evidence>
<proteinExistence type="predicted"/>
<dbReference type="OMA" id="CQGNSYQ"/>
<dbReference type="Proteomes" id="UP000245119">
    <property type="component" value="Linkage Group LG1"/>
</dbReference>
<dbReference type="OrthoDB" id="428111at2759"/>
<keyword evidence="5" id="KW-1185">Reference proteome</keyword>
<protein>
    <recommendedName>
        <fullName evidence="3">Fibronectin type-III domain-containing protein</fullName>
    </recommendedName>
</protein>
<dbReference type="PRINTS" id="PR00014">
    <property type="entry name" value="FNTYPEIII"/>
</dbReference>
<dbReference type="AlphaFoldDB" id="A0A2T7PXF8"/>
<dbReference type="PANTHER" id="PTHR13817">
    <property type="entry name" value="TITIN"/>
    <property type="match status" value="1"/>
</dbReference>
<comment type="caution">
    <text evidence="4">The sequence shown here is derived from an EMBL/GenBank/DDBJ whole genome shotgun (WGS) entry which is preliminary data.</text>
</comment>
<dbReference type="SUPFAM" id="SSF49265">
    <property type="entry name" value="Fibronectin type III"/>
    <property type="match status" value="1"/>
</dbReference>
<dbReference type="PROSITE" id="PS50853">
    <property type="entry name" value="FN3"/>
    <property type="match status" value="1"/>
</dbReference>
<evidence type="ECO:0000256" key="1">
    <source>
        <dbReference type="ARBA" id="ARBA00022737"/>
    </source>
</evidence>
<dbReference type="PANTHER" id="PTHR13817:SF151">
    <property type="entry name" value="TITIN"/>
    <property type="match status" value="1"/>
</dbReference>
<dbReference type="InterPro" id="IPR050964">
    <property type="entry name" value="Striated_Muscle_Regulatory"/>
</dbReference>
<sequence length="437" mass="48531">MGTTHSRKSAGRFDYDSSRAKQRGYTINDGTDYSTKNHKKTVKGKPSPPSQPQVQEVNHNSVTLTWNSPRHNGLGSSILAYTVEQSSPTHTQWTVVTSCCQGNSYQVKNLKPRTEYVFRVRAENIHGRGKPSRPSDVVQTKAQGPEVAEIAERYIEAPPNEAQQGVQRRRHSFSLHLEGAVTSILTRTDPEAKNRMCEAEKEGVCKELGQLQREAFFRNSLQPSRKRSLPIILPGRKTNSLRKLRDSQTCPSIKSLAGSEGWNTLKKHESVLNNSIESGIGVEVKFEGNEVEGFGDKSSVNEETKLDAKNKKNERKEECSPWLKVNSLSDESDSILTAPVSDDVKLAVYTRSLPSDSTWSSADSNSSCDTTTREPPADFRTLRSLLHSAEIIVKPTWSMPDVTSLVGAQKTGSVRSNKLSTIIDMDEKEESVRITTL</sequence>
<evidence type="ECO:0000259" key="3">
    <source>
        <dbReference type="PROSITE" id="PS50853"/>
    </source>
</evidence>
<feature type="region of interest" description="Disordered" evidence="2">
    <location>
        <begin position="1"/>
        <end position="57"/>
    </location>
</feature>
<dbReference type="Pfam" id="PF00041">
    <property type="entry name" value="fn3"/>
    <property type="match status" value="1"/>
</dbReference>
<feature type="region of interest" description="Disordered" evidence="2">
    <location>
        <begin position="354"/>
        <end position="376"/>
    </location>
</feature>
<dbReference type="GO" id="GO:0045214">
    <property type="term" value="P:sarcomere organization"/>
    <property type="evidence" value="ECO:0007669"/>
    <property type="project" value="TreeGrafter"/>
</dbReference>